<comment type="caution">
    <text evidence="2">The sequence shown here is derived from an EMBL/GenBank/DDBJ whole genome shotgun (WGS) entry which is preliminary data.</text>
</comment>
<name>A0A840C0A6_9HYPH</name>
<feature type="region of interest" description="Disordered" evidence="1">
    <location>
        <begin position="44"/>
        <end position="65"/>
    </location>
</feature>
<dbReference type="RefSeq" id="WP_183317227.1">
    <property type="nucleotide sequence ID" value="NZ_JACIEN010000003.1"/>
</dbReference>
<organism evidence="2 3">
    <name type="scientific">Chelatococcus caeni</name>
    <dbReference type="NCBI Taxonomy" id="1348468"/>
    <lineage>
        <taxon>Bacteria</taxon>
        <taxon>Pseudomonadati</taxon>
        <taxon>Pseudomonadota</taxon>
        <taxon>Alphaproteobacteria</taxon>
        <taxon>Hyphomicrobiales</taxon>
        <taxon>Chelatococcaceae</taxon>
        <taxon>Chelatococcus</taxon>
    </lineage>
</organism>
<evidence type="ECO:0000313" key="3">
    <source>
        <dbReference type="Proteomes" id="UP000577362"/>
    </source>
</evidence>
<keyword evidence="3" id="KW-1185">Reference proteome</keyword>
<protein>
    <submittedName>
        <fullName evidence="2">Uncharacterized protein</fullName>
    </submittedName>
</protein>
<dbReference type="AlphaFoldDB" id="A0A840C0A6"/>
<dbReference type="EMBL" id="JACIEN010000003">
    <property type="protein sequence ID" value="MBB4018233.1"/>
    <property type="molecule type" value="Genomic_DNA"/>
</dbReference>
<accession>A0A840C0A6</accession>
<sequence length="65" mass="7006">MKTPSKASYTVLVDGWIAGEYHRAGTPLMLTQGEAAYPELEGKIIPGAPRLPTRPASGRKRRGKA</sequence>
<proteinExistence type="predicted"/>
<dbReference type="Proteomes" id="UP000577362">
    <property type="component" value="Unassembled WGS sequence"/>
</dbReference>
<evidence type="ECO:0000256" key="1">
    <source>
        <dbReference type="SAM" id="MobiDB-lite"/>
    </source>
</evidence>
<gene>
    <name evidence="2" type="ORF">GGR16_003267</name>
</gene>
<evidence type="ECO:0000313" key="2">
    <source>
        <dbReference type="EMBL" id="MBB4018233.1"/>
    </source>
</evidence>
<reference evidence="2 3" key="1">
    <citation type="submission" date="2020-08" db="EMBL/GenBank/DDBJ databases">
        <title>Genomic Encyclopedia of Type Strains, Phase IV (KMG-IV): sequencing the most valuable type-strain genomes for metagenomic binning, comparative biology and taxonomic classification.</title>
        <authorList>
            <person name="Goeker M."/>
        </authorList>
    </citation>
    <scope>NUCLEOTIDE SEQUENCE [LARGE SCALE GENOMIC DNA]</scope>
    <source>
        <strain evidence="2 3">DSM 103737</strain>
    </source>
</reference>